<dbReference type="Pfam" id="PF07690">
    <property type="entry name" value="MFS_1"/>
    <property type="match status" value="1"/>
</dbReference>
<dbReference type="EMBL" id="MIKG01000002">
    <property type="protein sequence ID" value="RAO65783.1"/>
    <property type="molecule type" value="Genomic_DNA"/>
</dbReference>
<dbReference type="InterPro" id="IPR036259">
    <property type="entry name" value="MFS_trans_sf"/>
</dbReference>
<comment type="subcellular location">
    <subcellularLocation>
        <location evidence="1">Membrane</location>
        <topology evidence="1">Multi-pass membrane protein</topology>
    </subcellularLocation>
</comment>
<dbReference type="PROSITE" id="PS50850">
    <property type="entry name" value="MFS"/>
    <property type="match status" value="1"/>
</dbReference>
<evidence type="ECO:0000256" key="2">
    <source>
        <dbReference type="ARBA" id="ARBA00022692"/>
    </source>
</evidence>
<dbReference type="PANTHER" id="PTHR23502">
    <property type="entry name" value="MAJOR FACILITATOR SUPERFAMILY"/>
    <property type="match status" value="1"/>
</dbReference>
<feature type="transmembrane region" description="Helical" evidence="5">
    <location>
        <begin position="392"/>
        <end position="412"/>
    </location>
</feature>
<protein>
    <recommendedName>
        <fullName evidence="6">Major facilitator superfamily (MFS) profile domain-containing protein</fullName>
    </recommendedName>
</protein>
<evidence type="ECO:0000256" key="5">
    <source>
        <dbReference type="SAM" id="Phobius"/>
    </source>
</evidence>
<dbReference type="GO" id="GO:0005886">
    <property type="term" value="C:plasma membrane"/>
    <property type="evidence" value="ECO:0007669"/>
    <property type="project" value="TreeGrafter"/>
</dbReference>
<evidence type="ECO:0000259" key="6">
    <source>
        <dbReference type="PROSITE" id="PS50850"/>
    </source>
</evidence>
<dbReference type="STRING" id="1196081.A0A364KQH2"/>
<dbReference type="AlphaFoldDB" id="A0A364KQH2"/>
<keyword evidence="8" id="KW-1185">Reference proteome</keyword>
<feature type="transmembrane region" description="Helical" evidence="5">
    <location>
        <begin position="359"/>
        <end position="380"/>
    </location>
</feature>
<feature type="transmembrane region" description="Helical" evidence="5">
    <location>
        <begin position="58"/>
        <end position="82"/>
    </location>
</feature>
<dbReference type="RefSeq" id="XP_040730300.1">
    <property type="nucleotide sequence ID" value="XM_040873870.1"/>
</dbReference>
<dbReference type="InterPro" id="IPR020846">
    <property type="entry name" value="MFS_dom"/>
</dbReference>
<comment type="caution">
    <text evidence="7">The sequence shown here is derived from an EMBL/GenBank/DDBJ whole genome shotgun (WGS) entry which is preliminary data.</text>
</comment>
<gene>
    <name evidence="7" type="ORF">BHQ10_001795</name>
</gene>
<feature type="domain" description="Major facilitator superfamily (MFS) profile" evidence="6">
    <location>
        <begin position="60"/>
        <end position="531"/>
    </location>
</feature>
<reference evidence="7 8" key="1">
    <citation type="journal article" date="2017" name="Biotechnol. Biofuels">
        <title>Differential beta-glucosidase expression as a function of carbon source availability in Talaromyces amestolkiae: a genomic and proteomic approach.</title>
        <authorList>
            <person name="de Eugenio L.I."/>
            <person name="Mendez-Liter J.A."/>
            <person name="Nieto-Dominguez M."/>
            <person name="Alonso L."/>
            <person name="Gil-Munoz J."/>
            <person name="Barriuso J."/>
            <person name="Prieto A."/>
            <person name="Martinez M.J."/>
        </authorList>
    </citation>
    <scope>NUCLEOTIDE SEQUENCE [LARGE SCALE GENOMIC DNA]</scope>
    <source>
        <strain evidence="7 8">CIB</strain>
    </source>
</reference>
<dbReference type="OrthoDB" id="5215911at2759"/>
<keyword evidence="4 5" id="KW-0472">Membrane</keyword>
<sequence length="531" mass="58188">MDKGADATHHEELALAKEAAQNQATGTVRLIEDGEVILIPTPSPDPRDPLNLPQWHKWTITIVLGLFSILAVTWTSGMGAILNTIDAYYDGNPRTSDLMTYPTLFMGIGNLIAMPIAMAVGRRPVFLASILLLTVGAVWCAASHSLGSHTAGRDILSLAAGQSEALCPLIIQEVHFVHERSRRLAWFSAIQSTGSAALIIATGYLVNSIGWRWWYGVFSIFSGLTLIVAFFLIPESRYTRPDDAYNGLVHVHNEKTQETTFVRATTRNRPPLDFERHHARTLSYNLKIFHGPADWTKFTTCWKQMGQCILFPNILWVVLMNSAVLGIYVVSATEFAAILASPPYLYPSTSLGLVQGGQIVVSMLMVPVLGYGGDILYKWMAGNRDGMVNSELRLIPITLPVVVTLVSAVIFGQAGQNPTQWSSWAVVTTYNGIYFGFIGIILIGYTYSLDSYGERAVPILTLICAIRGIISFGISFGVTNFVTKQGYDGAFNICAIIMGVISAFGFIVFFFGAKIRSFTTKYAVDGAKIEI</sequence>
<feature type="transmembrane region" description="Helical" evidence="5">
    <location>
        <begin position="424"/>
        <end position="447"/>
    </location>
</feature>
<feature type="transmembrane region" description="Helical" evidence="5">
    <location>
        <begin position="126"/>
        <end position="146"/>
    </location>
</feature>
<feature type="transmembrane region" description="Helical" evidence="5">
    <location>
        <begin position="212"/>
        <end position="233"/>
    </location>
</feature>
<evidence type="ECO:0000256" key="3">
    <source>
        <dbReference type="ARBA" id="ARBA00022989"/>
    </source>
</evidence>
<dbReference type="PANTHER" id="PTHR23502:SF164">
    <property type="entry name" value="MAJOR FACILITATOR SUPERFAMILY (MFS) PROFILE DOMAIN-CONTAINING PROTEIN"/>
    <property type="match status" value="1"/>
</dbReference>
<feature type="transmembrane region" description="Helical" evidence="5">
    <location>
        <begin position="314"/>
        <end position="339"/>
    </location>
</feature>
<dbReference type="SUPFAM" id="SSF103473">
    <property type="entry name" value="MFS general substrate transporter"/>
    <property type="match status" value="1"/>
</dbReference>
<name>A0A364KQH2_TALAM</name>
<evidence type="ECO:0000313" key="7">
    <source>
        <dbReference type="EMBL" id="RAO65783.1"/>
    </source>
</evidence>
<dbReference type="Proteomes" id="UP000249363">
    <property type="component" value="Unassembled WGS sequence"/>
</dbReference>
<feature type="transmembrane region" description="Helical" evidence="5">
    <location>
        <begin position="490"/>
        <end position="511"/>
    </location>
</feature>
<evidence type="ECO:0000256" key="1">
    <source>
        <dbReference type="ARBA" id="ARBA00004141"/>
    </source>
</evidence>
<dbReference type="Gene3D" id="1.20.1250.20">
    <property type="entry name" value="MFS general substrate transporter like domains"/>
    <property type="match status" value="1"/>
</dbReference>
<evidence type="ECO:0000313" key="8">
    <source>
        <dbReference type="Proteomes" id="UP000249363"/>
    </source>
</evidence>
<dbReference type="GeneID" id="63791012"/>
<organism evidence="7 8">
    <name type="scientific">Talaromyces amestolkiae</name>
    <dbReference type="NCBI Taxonomy" id="1196081"/>
    <lineage>
        <taxon>Eukaryota</taxon>
        <taxon>Fungi</taxon>
        <taxon>Dikarya</taxon>
        <taxon>Ascomycota</taxon>
        <taxon>Pezizomycotina</taxon>
        <taxon>Eurotiomycetes</taxon>
        <taxon>Eurotiomycetidae</taxon>
        <taxon>Eurotiales</taxon>
        <taxon>Trichocomaceae</taxon>
        <taxon>Talaromyces</taxon>
        <taxon>Talaromyces sect. Talaromyces</taxon>
    </lineage>
</organism>
<keyword evidence="3 5" id="KW-1133">Transmembrane helix</keyword>
<proteinExistence type="predicted"/>
<feature type="transmembrane region" description="Helical" evidence="5">
    <location>
        <begin position="103"/>
        <end position="120"/>
    </location>
</feature>
<feature type="transmembrane region" description="Helical" evidence="5">
    <location>
        <begin position="184"/>
        <end position="206"/>
    </location>
</feature>
<dbReference type="GO" id="GO:0022857">
    <property type="term" value="F:transmembrane transporter activity"/>
    <property type="evidence" value="ECO:0007669"/>
    <property type="project" value="InterPro"/>
</dbReference>
<accession>A0A364KQH2</accession>
<evidence type="ECO:0000256" key="4">
    <source>
        <dbReference type="ARBA" id="ARBA00023136"/>
    </source>
</evidence>
<dbReference type="InterPro" id="IPR011701">
    <property type="entry name" value="MFS"/>
</dbReference>
<keyword evidence="2 5" id="KW-0812">Transmembrane</keyword>
<feature type="transmembrane region" description="Helical" evidence="5">
    <location>
        <begin position="459"/>
        <end position="478"/>
    </location>
</feature>